<dbReference type="InterPro" id="IPR036388">
    <property type="entry name" value="WH-like_DNA-bd_sf"/>
</dbReference>
<organism evidence="2 3">
    <name type="scientific">Caenibius tardaugens NBRC 16725</name>
    <dbReference type="NCBI Taxonomy" id="1219035"/>
    <lineage>
        <taxon>Bacteria</taxon>
        <taxon>Pseudomonadati</taxon>
        <taxon>Pseudomonadota</taxon>
        <taxon>Alphaproteobacteria</taxon>
        <taxon>Sphingomonadales</taxon>
        <taxon>Erythrobacteraceae</taxon>
        <taxon>Caenibius</taxon>
    </lineage>
</organism>
<dbReference type="Proteomes" id="UP000016568">
    <property type="component" value="Unassembled WGS sequence"/>
</dbReference>
<dbReference type="eggNOG" id="COG2771">
    <property type="taxonomic scope" value="Bacteria"/>
</dbReference>
<accession>U2ZWH3</accession>
<dbReference type="SMART" id="SM00421">
    <property type="entry name" value="HTH_LUXR"/>
    <property type="match status" value="1"/>
</dbReference>
<dbReference type="GO" id="GO:0006355">
    <property type="term" value="P:regulation of DNA-templated transcription"/>
    <property type="evidence" value="ECO:0007669"/>
    <property type="project" value="InterPro"/>
</dbReference>
<dbReference type="EMBL" id="BASZ01000006">
    <property type="protein sequence ID" value="GAD49724.1"/>
    <property type="molecule type" value="Genomic_DNA"/>
</dbReference>
<feature type="domain" description="HTH luxR-type" evidence="1">
    <location>
        <begin position="306"/>
        <end position="363"/>
    </location>
</feature>
<dbReference type="InterPro" id="IPR000792">
    <property type="entry name" value="Tscrpt_reg_LuxR_C"/>
</dbReference>
<dbReference type="GO" id="GO:0003677">
    <property type="term" value="F:DNA binding"/>
    <property type="evidence" value="ECO:0007669"/>
    <property type="project" value="InterPro"/>
</dbReference>
<name>U2ZWH3_9SPHN</name>
<protein>
    <submittedName>
        <fullName evidence="2">Putative LuxR family transcriptional regulator</fullName>
    </submittedName>
</protein>
<sequence length="368" mass="40522">MLQSANIDWNDTFLTAALEPEKWPEALDKMAGQLRATHGQLIGVGGTRDIPFNIVTNFERRGLESFAEIDGGSPLANYRIAACNQDIVRGRYDSILHEKHYDATIPRLATKQYVEWCDEYDIPFGCQTNLVVDQAGIVGLAILRKRKEGRTTVAERRLFAKVAVAARRAVRLQERLEGEQARLLAGAFDAIAAAAFILDAGGRVQAMTASAEKLIADGDITLRNRLLQADALPLSLAQAVRALTTDGGLDHVRLRINCPDGRPARFMEGFRLPGRPWSLGHLPHAIMVVRQPQRDRAGISGFLSALYRLTATEAEIAMRLFDGMSRNDICEERSVTAETLRGQVKSICAKTGSQNEADLMRLLGAIMD</sequence>
<proteinExistence type="predicted"/>
<reference evidence="2 3" key="1">
    <citation type="submission" date="2013-09" db="EMBL/GenBank/DDBJ databases">
        <title>Whole genome shotgun sequence of Novosphingobium tardaugens NBRC 16725.</title>
        <authorList>
            <person name="Isaki S."/>
            <person name="Hosoyama A."/>
            <person name="Tsuchikane K."/>
            <person name="Katsumata H."/>
            <person name="Ando Y."/>
            <person name="Yamazaki S."/>
            <person name="Fujita N."/>
        </authorList>
    </citation>
    <scope>NUCLEOTIDE SEQUENCE [LARGE SCALE GENOMIC DNA]</scope>
    <source>
        <strain evidence="2 3">NBRC 16725</strain>
    </source>
</reference>
<evidence type="ECO:0000313" key="2">
    <source>
        <dbReference type="EMBL" id="GAD49724.1"/>
    </source>
</evidence>
<dbReference type="AlphaFoldDB" id="U2ZWH3"/>
<evidence type="ECO:0000313" key="3">
    <source>
        <dbReference type="Proteomes" id="UP000016568"/>
    </source>
</evidence>
<evidence type="ECO:0000259" key="1">
    <source>
        <dbReference type="SMART" id="SM00421"/>
    </source>
</evidence>
<comment type="caution">
    <text evidence="2">The sequence shown here is derived from an EMBL/GenBank/DDBJ whole genome shotgun (WGS) entry which is preliminary data.</text>
</comment>
<dbReference type="InterPro" id="IPR016032">
    <property type="entry name" value="Sig_transdc_resp-reg_C-effctor"/>
</dbReference>
<keyword evidence="3" id="KW-1185">Reference proteome</keyword>
<dbReference type="Gene3D" id="1.10.10.10">
    <property type="entry name" value="Winged helix-like DNA-binding domain superfamily/Winged helix DNA-binding domain"/>
    <property type="match status" value="1"/>
</dbReference>
<dbReference type="SUPFAM" id="SSF46894">
    <property type="entry name" value="C-terminal effector domain of the bipartite response regulators"/>
    <property type="match status" value="1"/>
</dbReference>
<gene>
    <name evidence="2" type="ORF">NT2_06_01640</name>
</gene>